<proteinExistence type="predicted"/>
<evidence type="ECO:0000313" key="2">
    <source>
        <dbReference type="EMBL" id="SMB21569.1"/>
    </source>
</evidence>
<reference evidence="2" key="1">
    <citation type="submission" date="2017-03" db="EMBL/GenBank/DDBJ databases">
        <authorList>
            <consortium name="AG Boll"/>
        </authorList>
    </citation>
    <scope>NUCLEOTIDE SEQUENCE [LARGE SCALE GENOMIC DNA]</scope>
    <source>
        <strain evidence="2">Chol</strain>
    </source>
</reference>
<evidence type="ECO:0000256" key="1">
    <source>
        <dbReference type="SAM" id="MobiDB-lite"/>
    </source>
</evidence>
<accession>A0A7Z7HP81</accession>
<name>A0A7Z7HP81_9PROT</name>
<protein>
    <submittedName>
        <fullName evidence="2">Uncharacterized protein</fullName>
    </submittedName>
</protein>
<sequence length="129" mass="14066">MKPRAGLLAAASDRWPRGKRNCCALLRRCPVALRIYWRNVFAYTHTVYAFRPGCLCLLPGGALGRHSARGIDSNFRRFGQSPARRLPAGLGAGRRLAGKVQRHPPASGDAGGAGAVRHRSARLPLRSER</sequence>
<keyword evidence="3" id="KW-1185">Reference proteome</keyword>
<feature type="region of interest" description="Disordered" evidence="1">
    <location>
        <begin position="95"/>
        <end position="129"/>
    </location>
</feature>
<evidence type="ECO:0000313" key="3">
    <source>
        <dbReference type="Proteomes" id="UP000242886"/>
    </source>
</evidence>
<dbReference type="AlphaFoldDB" id="A0A7Z7HP81"/>
<dbReference type="EMBL" id="LT837803">
    <property type="protein sequence ID" value="SMB21569.1"/>
    <property type="molecule type" value="Genomic_DNA"/>
</dbReference>
<organism evidence="2 3">
    <name type="scientific">Sterolibacterium denitrificans</name>
    <dbReference type="NCBI Taxonomy" id="157592"/>
    <lineage>
        <taxon>Bacteria</taxon>
        <taxon>Pseudomonadati</taxon>
        <taxon>Pseudomonadota</taxon>
        <taxon>Betaproteobacteria</taxon>
        <taxon>Nitrosomonadales</taxon>
        <taxon>Sterolibacteriaceae</taxon>
        <taxon>Sterolibacterium</taxon>
    </lineage>
</organism>
<dbReference type="Proteomes" id="UP000242886">
    <property type="component" value="Chromosome SDENCHOL"/>
</dbReference>
<gene>
    <name evidence="2" type="ORF">SDENCHOL_10362</name>
</gene>